<evidence type="ECO:0000256" key="1">
    <source>
        <dbReference type="SAM" id="Phobius"/>
    </source>
</evidence>
<dbReference type="AlphaFoldDB" id="A0A1X7S5B5"/>
<reference evidence="2 3" key="1">
    <citation type="submission" date="2016-06" db="EMBL/GenBank/DDBJ databases">
        <authorList>
            <person name="Kjaerup R.B."/>
            <person name="Dalgaard T.S."/>
            <person name="Juul-Madsen H.R."/>
        </authorList>
    </citation>
    <scope>NUCLEOTIDE SEQUENCE [LARGE SCALE GENOMIC DNA]</scope>
</reference>
<dbReference type="EMBL" id="LT853701">
    <property type="protein sequence ID" value="SMQ54829.1"/>
    <property type="molecule type" value="Genomic_DNA"/>
</dbReference>
<dbReference type="STRING" id="1276538.A0A1X7S5B5"/>
<protein>
    <submittedName>
        <fullName evidence="2">Uncharacterized protein</fullName>
    </submittedName>
</protein>
<keyword evidence="1" id="KW-0812">Transmembrane</keyword>
<gene>
    <name evidence="2" type="ORF">ZT3D7_G9984</name>
</gene>
<dbReference type="Proteomes" id="UP000215127">
    <property type="component" value="Chromosome 10"/>
</dbReference>
<evidence type="ECO:0000313" key="3">
    <source>
        <dbReference type="Proteomes" id="UP000215127"/>
    </source>
</evidence>
<organism evidence="2 3">
    <name type="scientific">Zymoseptoria tritici (strain ST99CH_3D7)</name>
    <dbReference type="NCBI Taxonomy" id="1276538"/>
    <lineage>
        <taxon>Eukaryota</taxon>
        <taxon>Fungi</taxon>
        <taxon>Dikarya</taxon>
        <taxon>Ascomycota</taxon>
        <taxon>Pezizomycotina</taxon>
        <taxon>Dothideomycetes</taxon>
        <taxon>Dothideomycetidae</taxon>
        <taxon>Mycosphaerellales</taxon>
        <taxon>Mycosphaerellaceae</taxon>
        <taxon>Zymoseptoria</taxon>
    </lineage>
</organism>
<name>A0A1X7S5B5_ZYMT9</name>
<accession>A0A1X7S5B5</accession>
<keyword evidence="3" id="KW-1185">Reference proteome</keyword>
<sequence>MTLLDTLQVIAIPAFIAAGLYALIAFAIIPLIRNHRERYSQYLPMASISSSTSSIRDRITNTLTMWIVPRRHLVHDAEGWRRGSSSGDEAVFEDADGDQMVGFDVNRSERRVRDGNVERNI</sequence>
<keyword evidence="1" id="KW-1133">Transmembrane helix</keyword>
<evidence type="ECO:0000313" key="2">
    <source>
        <dbReference type="EMBL" id="SMQ54829.1"/>
    </source>
</evidence>
<proteinExistence type="predicted"/>
<feature type="transmembrane region" description="Helical" evidence="1">
    <location>
        <begin position="6"/>
        <end position="32"/>
    </location>
</feature>
<keyword evidence="1" id="KW-0472">Membrane</keyword>